<reference evidence="2" key="1">
    <citation type="submission" date="2020-11" db="EMBL/GenBank/DDBJ databases">
        <authorList>
            <person name="Tran Van P."/>
        </authorList>
    </citation>
    <scope>NUCLEOTIDE SEQUENCE</scope>
</reference>
<protein>
    <submittedName>
        <fullName evidence="2">Uncharacterized protein</fullName>
    </submittedName>
</protein>
<dbReference type="EMBL" id="OB795384">
    <property type="protein sequence ID" value="CAD7432154.1"/>
    <property type="molecule type" value="Genomic_DNA"/>
</dbReference>
<accession>A0A7R9HR63</accession>
<organism evidence="2">
    <name type="scientific">Timema monikensis</name>
    <dbReference type="NCBI Taxonomy" id="170555"/>
    <lineage>
        <taxon>Eukaryota</taxon>
        <taxon>Metazoa</taxon>
        <taxon>Ecdysozoa</taxon>
        <taxon>Arthropoda</taxon>
        <taxon>Hexapoda</taxon>
        <taxon>Insecta</taxon>
        <taxon>Pterygota</taxon>
        <taxon>Neoptera</taxon>
        <taxon>Polyneoptera</taxon>
        <taxon>Phasmatodea</taxon>
        <taxon>Timematodea</taxon>
        <taxon>Timematoidea</taxon>
        <taxon>Timematidae</taxon>
        <taxon>Timema</taxon>
    </lineage>
</organism>
<evidence type="ECO:0000313" key="2">
    <source>
        <dbReference type="EMBL" id="CAD7432154.1"/>
    </source>
</evidence>
<dbReference type="AlphaFoldDB" id="A0A7R9HR63"/>
<evidence type="ECO:0000256" key="1">
    <source>
        <dbReference type="SAM" id="MobiDB-lite"/>
    </source>
</evidence>
<feature type="compositionally biased region" description="Polar residues" evidence="1">
    <location>
        <begin position="35"/>
        <end position="45"/>
    </location>
</feature>
<gene>
    <name evidence="2" type="ORF">TMSB3V08_LOCUS8867</name>
</gene>
<proteinExistence type="predicted"/>
<feature type="region of interest" description="Disordered" evidence="1">
    <location>
        <begin position="1"/>
        <end position="45"/>
    </location>
</feature>
<sequence length="64" mass="7011">MDGTESWPGPARRPRPQSGATTGTSDGARIGPRVNSPTLDKSFKGHSTYSEQHFKIVIDYDCNM</sequence>
<name>A0A7R9HR63_9NEOP</name>